<dbReference type="GeneTree" id="ENSGT00390000011179"/>
<evidence type="ECO:0000256" key="4">
    <source>
        <dbReference type="ARBA" id="ARBA00022980"/>
    </source>
</evidence>
<comment type="subcellular location">
    <subcellularLocation>
        <location evidence="1">Mitochondrion</location>
    </subcellularLocation>
</comment>
<dbReference type="PANTHER" id="PTHR21244:SF1">
    <property type="entry name" value="SMALL RIBOSOMAL SUBUNIT PROTEIN US3M"/>
    <property type="match status" value="1"/>
</dbReference>
<evidence type="ECO:0000256" key="6">
    <source>
        <dbReference type="ARBA" id="ARBA00023274"/>
    </source>
</evidence>
<keyword evidence="6" id="KW-0687">Ribonucleoprotein</keyword>
<proteinExistence type="inferred from homology"/>
<organism evidence="7">
    <name type="scientific">Balaenoptera musculus</name>
    <name type="common">Blue whale</name>
    <dbReference type="NCBI Taxonomy" id="9771"/>
    <lineage>
        <taxon>Eukaryota</taxon>
        <taxon>Metazoa</taxon>
        <taxon>Chordata</taxon>
        <taxon>Craniata</taxon>
        <taxon>Vertebrata</taxon>
        <taxon>Euteleostomi</taxon>
        <taxon>Mammalia</taxon>
        <taxon>Eutheria</taxon>
        <taxon>Laurasiatheria</taxon>
        <taxon>Artiodactyla</taxon>
        <taxon>Whippomorpha</taxon>
        <taxon>Cetacea</taxon>
        <taxon>Mysticeti</taxon>
        <taxon>Balaenopteridae</taxon>
        <taxon>Balaenoptera</taxon>
    </lineage>
</organism>
<evidence type="ECO:0000256" key="3">
    <source>
        <dbReference type="ARBA" id="ARBA00022946"/>
    </source>
</evidence>
<dbReference type="Ensembl" id="ENSBMST00010012558.1">
    <property type="protein sequence ID" value="ENSBMSP00010011333.1"/>
    <property type="gene ID" value="ENSBMSG00010008282.1"/>
</dbReference>
<dbReference type="GO" id="GO:1990904">
    <property type="term" value="C:ribonucleoprotein complex"/>
    <property type="evidence" value="ECO:0007669"/>
    <property type="project" value="UniProtKB-KW"/>
</dbReference>
<keyword evidence="4" id="KW-0689">Ribosomal protein</keyword>
<sequence>ERNIHCSGIKHFPKLNLICINLNTSPPSPTSREVGAKNRAARVGLGKGDKLVTCEEAHAPHHITHRKDWLSLHTGNLDGEDQATERAVEDVFLHQFLLGIFPGSPDQLILKRQANQVEICALVLRQLPAHRFSFLVGYGDTLLSHFYKCPVHLQTVPSKIVCI</sequence>
<dbReference type="OMA" id="ICINLNT"/>
<keyword evidence="5" id="KW-0496">Mitochondrion</keyword>
<comment type="similarity">
    <text evidence="2">Belongs to the universal ribosomal protein uS3 family.</text>
</comment>
<dbReference type="GO" id="GO:0005739">
    <property type="term" value="C:mitochondrion"/>
    <property type="evidence" value="ECO:0007669"/>
    <property type="project" value="UniProtKB-SubCell"/>
</dbReference>
<dbReference type="PANTHER" id="PTHR21244">
    <property type="entry name" value="MITOCHONDRIAL 28S RIBOSOMAL PROTEIN S24"/>
    <property type="match status" value="1"/>
</dbReference>
<evidence type="ECO:0000313" key="7">
    <source>
        <dbReference type="Ensembl" id="ENSBMSP00010011333.1"/>
    </source>
</evidence>
<dbReference type="AlphaFoldDB" id="A0A8C0HXN0"/>
<accession>A0A8C0HXN0</accession>
<name>A0A8C0HXN0_BALMU</name>
<dbReference type="Pfam" id="PF14955">
    <property type="entry name" value="MRP-S24"/>
    <property type="match status" value="1"/>
</dbReference>
<evidence type="ECO:0000256" key="1">
    <source>
        <dbReference type="ARBA" id="ARBA00004173"/>
    </source>
</evidence>
<keyword evidence="3" id="KW-0809">Transit peptide</keyword>
<reference evidence="7" key="1">
    <citation type="submission" date="2023-09" db="UniProtKB">
        <authorList>
            <consortium name="Ensembl"/>
        </authorList>
    </citation>
    <scope>IDENTIFICATION</scope>
</reference>
<evidence type="ECO:0008006" key="8">
    <source>
        <dbReference type="Google" id="ProtNLM"/>
    </source>
</evidence>
<evidence type="ECO:0000256" key="5">
    <source>
        <dbReference type="ARBA" id="ARBA00023128"/>
    </source>
</evidence>
<dbReference type="InterPro" id="IPR026146">
    <property type="entry name" value="Ribosomal_uS3m"/>
</dbReference>
<evidence type="ECO:0000256" key="2">
    <source>
        <dbReference type="ARBA" id="ARBA00010761"/>
    </source>
</evidence>
<dbReference type="GO" id="GO:0005840">
    <property type="term" value="C:ribosome"/>
    <property type="evidence" value="ECO:0007669"/>
    <property type="project" value="UniProtKB-KW"/>
</dbReference>
<dbReference type="GO" id="GO:0006412">
    <property type="term" value="P:translation"/>
    <property type="evidence" value="ECO:0007669"/>
    <property type="project" value="TreeGrafter"/>
</dbReference>
<protein>
    <recommendedName>
        <fullName evidence="8">28S ribosomal protein S24, mitochondrial</fullName>
    </recommendedName>
</protein>